<keyword evidence="3" id="KW-1185">Reference proteome</keyword>
<evidence type="ECO:0000313" key="3">
    <source>
        <dbReference type="Proteomes" id="UP000266861"/>
    </source>
</evidence>
<organism evidence="2 3">
    <name type="scientific">Diversispora epigaea</name>
    <dbReference type="NCBI Taxonomy" id="1348612"/>
    <lineage>
        <taxon>Eukaryota</taxon>
        <taxon>Fungi</taxon>
        <taxon>Fungi incertae sedis</taxon>
        <taxon>Mucoromycota</taxon>
        <taxon>Glomeromycotina</taxon>
        <taxon>Glomeromycetes</taxon>
        <taxon>Diversisporales</taxon>
        <taxon>Diversisporaceae</taxon>
        <taxon>Diversispora</taxon>
    </lineage>
</organism>
<proteinExistence type="predicted"/>
<dbReference type="AlphaFoldDB" id="A0A397HBL7"/>
<reference evidence="2 3" key="1">
    <citation type="submission" date="2018-08" db="EMBL/GenBank/DDBJ databases">
        <title>Genome and evolution of the arbuscular mycorrhizal fungus Diversispora epigaea (formerly Glomus versiforme) and its bacterial endosymbionts.</title>
        <authorList>
            <person name="Sun X."/>
            <person name="Fei Z."/>
            <person name="Harrison M."/>
        </authorList>
    </citation>
    <scope>NUCLEOTIDE SEQUENCE [LARGE SCALE GENOMIC DNA]</scope>
    <source>
        <strain evidence="2 3">IT104</strain>
    </source>
</reference>
<protein>
    <submittedName>
        <fullName evidence="2">Uncharacterized protein</fullName>
    </submittedName>
</protein>
<name>A0A397HBL7_9GLOM</name>
<dbReference type="Proteomes" id="UP000266861">
    <property type="component" value="Unassembled WGS sequence"/>
</dbReference>
<gene>
    <name evidence="2" type="ORF">Glove_368g38</name>
</gene>
<accession>A0A397HBL7</accession>
<evidence type="ECO:0000313" key="2">
    <source>
        <dbReference type="EMBL" id="RHZ58783.1"/>
    </source>
</evidence>
<sequence>MSSEPASPSSISSGEEVITRTMADVIRDYDTDELIDYLRRRNLKLDEDDFEILRKEKFLSLLIQALEQANSHPPRNAQQSPTVTSPLRN</sequence>
<evidence type="ECO:0000256" key="1">
    <source>
        <dbReference type="SAM" id="MobiDB-lite"/>
    </source>
</evidence>
<dbReference type="EMBL" id="PQFF01000334">
    <property type="protein sequence ID" value="RHZ58783.1"/>
    <property type="molecule type" value="Genomic_DNA"/>
</dbReference>
<comment type="caution">
    <text evidence="2">The sequence shown here is derived from an EMBL/GenBank/DDBJ whole genome shotgun (WGS) entry which is preliminary data.</text>
</comment>
<feature type="region of interest" description="Disordered" evidence="1">
    <location>
        <begin position="68"/>
        <end position="89"/>
    </location>
</feature>
<dbReference type="OrthoDB" id="2487366at2759"/>